<name>F0ZK72_DICPU</name>
<proteinExistence type="predicted"/>
<accession>F0ZK72</accession>
<sequence length="227" mass="27207">MEQTNKKIKDTPTVDPRTIEEIINEKLAMDYEKEIEETKEEIIDKEIKVQNIKTGIMRPYYYEDEVDISRLENEIKEGKEEIIEKLYLLKKVDSSREISAISPRKMKEEVKELQQSLENAEEDYEIEEIDFEIEKTNCKNIRKEHEKHLETLEKDIDIINVQLETIIKKNEEKEKELEEIRKKNENKFLKKQALESLLCQSEEEIERLEMVLGHMVFTRLSKMNIDN</sequence>
<organism evidence="2 3">
    <name type="scientific">Dictyostelium purpureum</name>
    <name type="common">Slime mold</name>
    <dbReference type="NCBI Taxonomy" id="5786"/>
    <lineage>
        <taxon>Eukaryota</taxon>
        <taxon>Amoebozoa</taxon>
        <taxon>Evosea</taxon>
        <taxon>Eumycetozoa</taxon>
        <taxon>Dictyostelia</taxon>
        <taxon>Dictyosteliales</taxon>
        <taxon>Dictyosteliaceae</taxon>
        <taxon>Dictyostelium</taxon>
    </lineage>
</organism>
<protein>
    <submittedName>
        <fullName evidence="2">Uncharacterized protein</fullName>
    </submittedName>
</protein>
<evidence type="ECO:0000313" key="2">
    <source>
        <dbReference type="EMBL" id="EGC35635.1"/>
    </source>
</evidence>
<dbReference type="KEGG" id="dpp:DICPUDRAFT_78670"/>
<evidence type="ECO:0000256" key="1">
    <source>
        <dbReference type="SAM" id="Coils"/>
    </source>
</evidence>
<dbReference type="RefSeq" id="XP_003287814.1">
    <property type="nucleotide sequence ID" value="XM_003287766.1"/>
</dbReference>
<gene>
    <name evidence="2" type="ORF">DICPUDRAFT_78670</name>
</gene>
<dbReference type="EMBL" id="GL871053">
    <property type="protein sequence ID" value="EGC35635.1"/>
    <property type="molecule type" value="Genomic_DNA"/>
</dbReference>
<dbReference type="GeneID" id="10501092"/>
<dbReference type="Proteomes" id="UP000001064">
    <property type="component" value="Unassembled WGS sequence"/>
</dbReference>
<evidence type="ECO:0000313" key="3">
    <source>
        <dbReference type="Proteomes" id="UP000001064"/>
    </source>
</evidence>
<feature type="coiled-coil region" evidence="1">
    <location>
        <begin position="103"/>
        <end position="197"/>
    </location>
</feature>
<keyword evidence="3" id="KW-1185">Reference proteome</keyword>
<dbReference type="InParanoid" id="F0ZK72"/>
<dbReference type="VEuPathDB" id="AmoebaDB:DICPUDRAFT_78670"/>
<dbReference type="AlphaFoldDB" id="F0ZK72"/>
<reference evidence="3" key="1">
    <citation type="journal article" date="2011" name="Genome Biol.">
        <title>Comparative genomics of the social amoebae Dictyostelium discoideum and Dictyostelium purpureum.</title>
        <authorList>
            <consortium name="US DOE Joint Genome Institute (JGI-PGF)"/>
            <person name="Sucgang R."/>
            <person name="Kuo A."/>
            <person name="Tian X."/>
            <person name="Salerno W."/>
            <person name="Parikh A."/>
            <person name="Feasley C.L."/>
            <person name="Dalin E."/>
            <person name="Tu H."/>
            <person name="Huang E."/>
            <person name="Barry K."/>
            <person name="Lindquist E."/>
            <person name="Shapiro H."/>
            <person name="Bruce D."/>
            <person name="Schmutz J."/>
            <person name="Salamov A."/>
            <person name="Fey P."/>
            <person name="Gaudet P."/>
            <person name="Anjard C."/>
            <person name="Babu M.M."/>
            <person name="Basu S."/>
            <person name="Bushmanova Y."/>
            <person name="van der Wel H."/>
            <person name="Katoh-Kurasawa M."/>
            <person name="Dinh C."/>
            <person name="Coutinho P.M."/>
            <person name="Saito T."/>
            <person name="Elias M."/>
            <person name="Schaap P."/>
            <person name="Kay R.R."/>
            <person name="Henrissat B."/>
            <person name="Eichinger L."/>
            <person name="Rivero F."/>
            <person name="Putnam N.H."/>
            <person name="West C.M."/>
            <person name="Loomis W.F."/>
            <person name="Chisholm R.L."/>
            <person name="Shaulsky G."/>
            <person name="Strassmann J.E."/>
            <person name="Queller D.C."/>
            <person name="Kuspa A."/>
            <person name="Grigoriev I.V."/>
        </authorList>
    </citation>
    <scope>NUCLEOTIDE SEQUENCE [LARGE SCALE GENOMIC DNA]</scope>
    <source>
        <strain evidence="3">QSDP1</strain>
    </source>
</reference>
<keyword evidence="1" id="KW-0175">Coiled coil</keyword>